<evidence type="ECO:0000313" key="3">
    <source>
        <dbReference type="Proteomes" id="UP000189761"/>
    </source>
</evidence>
<reference evidence="2 3" key="1">
    <citation type="submission" date="2017-01" db="EMBL/GenBank/DDBJ databases">
        <title>Draft genome sequence of Bacillus oleronius.</title>
        <authorList>
            <person name="Allam M."/>
        </authorList>
    </citation>
    <scope>NUCLEOTIDE SEQUENCE [LARGE SCALE GENOMIC DNA]</scope>
    <source>
        <strain evidence="2 3">DSM 9356</strain>
    </source>
</reference>
<accession>A0A8E2I6T7</accession>
<organism evidence="2 3">
    <name type="scientific">Heyndrickxia oleronia</name>
    <dbReference type="NCBI Taxonomy" id="38875"/>
    <lineage>
        <taxon>Bacteria</taxon>
        <taxon>Bacillati</taxon>
        <taxon>Bacillota</taxon>
        <taxon>Bacilli</taxon>
        <taxon>Bacillales</taxon>
        <taxon>Bacillaceae</taxon>
        <taxon>Heyndrickxia</taxon>
    </lineage>
</organism>
<sequence>MNNYYGMRRKRNLDLSRFRSDREKDVHSIDDYLEQDSCEEIEEEYEVESEQDLDVEYEEVEELEDEDEYNSERENPTFMIDGKPFVPKKMGKKQSFNDTHVRVTTYLEKNIHQIVHIMQKQGQIESITKFVNDSIKDYLMKKYHQED</sequence>
<evidence type="ECO:0000256" key="1">
    <source>
        <dbReference type="SAM" id="MobiDB-lite"/>
    </source>
</evidence>
<proteinExistence type="predicted"/>
<gene>
    <name evidence="2" type="ORF">BWZ43_14360</name>
</gene>
<dbReference type="RefSeq" id="WP_078110504.1">
    <property type="nucleotide sequence ID" value="NZ_CP065424.1"/>
</dbReference>
<feature type="region of interest" description="Disordered" evidence="1">
    <location>
        <begin position="63"/>
        <end position="93"/>
    </location>
</feature>
<keyword evidence="3" id="KW-1185">Reference proteome</keyword>
<protein>
    <submittedName>
        <fullName evidence="2">Uncharacterized protein</fullName>
    </submittedName>
</protein>
<name>A0A8E2I6T7_9BACI</name>
<comment type="caution">
    <text evidence="2">The sequence shown here is derived from an EMBL/GenBank/DDBJ whole genome shotgun (WGS) entry which is preliminary data.</text>
</comment>
<dbReference type="Proteomes" id="UP000189761">
    <property type="component" value="Unassembled WGS sequence"/>
</dbReference>
<evidence type="ECO:0000313" key="2">
    <source>
        <dbReference type="EMBL" id="OOP67712.1"/>
    </source>
</evidence>
<dbReference type="EMBL" id="MTLA01000170">
    <property type="protein sequence ID" value="OOP67712.1"/>
    <property type="molecule type" value="Genomic_DNA"/>
</dbReference>
<dbReference type="AlphaFoldDB" id="A0A8E2I6T7"/>